<evidence type="ECO:0000259" key="5">
    <source>
        <dbReference type="Pfam" id="PF03118"/>
    </source>
</evidence>
<dbReference type="AlphaFoldDB" id="A0A7W9IJ58"/>
<dbReference type="SUPFAM" id="SSF47789">
    <property type="entry name" value="C-terminal domain of RNA polymerase alpha subunit"/>
    <property type="match status" value="1"/>
</dbReference>
<keyword evidence="1 3" id="KW-0853">WD repeat</keyword>
<feature type="domain" description="RNA polymerase alpha subunit C-terminal" evidence="5">
    <location>
        <begin position="28"/>
        <end position="82"/>
    </location>
</feature>
<dbReference type="Gene3D" id="1.10.150.20">
    <property type="entry name" value="5' to 3' exonuclease, C-terminal subdomain"/>
    <property type="match status" value="1"/>
</dbReference>
<proteinExistence type="predicted"/>
<dbReference type="GO" id="GO:0003899">
    <property type="term" value="F:DNA-directed RNA polymerase activity"/>
    <property type="evidence" value="ECO:0007669"/>
    <property type="project" value="InterPro"/>
</dbReference>
<dbReference type="PROSITE" id="PS50082">
    <property type="entry name" value="WD_REPEATS_2"/>
    <property type="match status" value="4"/>
</dbReference>
<dbReference type="CDD" id="cd00200">
    <property type="entry name" value="WD40"/>
    <property type="match status" value="1"/>
</dbReference>
<keyword evidence="2" id="KW-0677">Repeat</keyword>
<name>A0A7W9IJ58_9ACTN</name>
<comment type="caution">
    <text evidence="6">The sequence shown here is derived from an EMBL/GenBank/DDBJ whole genome shotgun (WGS) entry which is preliminary data.</text>
</comment>
<dbReference type="InterPro" id="IPR020472">
    <property type="entry name" value="WD40_PAC1"/>
</dbReference>
<dbReference type="InterPro" id="IPR011260">
    <property type="entry name" value="RNAP_asu_C"/>
</dbReference>
<feature type="repeat" description="WD" evidence="3">
    <location>
        <begin position="154"/>
        <end position="186"/>
    </location>
</feature>
<sequence length="313" mass="33672">MSLRHSWTTDDEPLCLPPPGPGDWDPALPIEELNLTVRSYNLLKRAGIDTCGELTARSERDLLAIEGIDSGRVEDIKRKLAEPDVCMSLRDAPPDGVREHVAFIEHGSSPSARVTTSPADGHPSATAGWDDSARLWDTVTGRPVGVFLPGRALSVAFHPEGRLLAAAGDDRTVRLWDTATGLPVGAPLTGHTDTVWSVAFHPEGRLLATASSDDSAQLWDTATGLPAGRPLAGHIRSVYTTVFHPEGHLLATAGWDYGIRLWEVATSRLIALFTGHTGAVWSAAFHPDGHLLATADGDWDYGIRLWDVPAPRS</sequence>
<evidence type="ECO:0000256" key="4">
    <source>
        <dbReference type="SAM" id="MobiDB-lite"/>
    </source>
</evidence>
<dbReference type="RefSeq" id="WP_184545858.1">
    <property type="nucleotide sequence ID" value="NZ_JACHMP010000001.1"/>
</dbReference>
<dbReference type="PROSITE" id="PS00678">
    <property type="entry name" value="WD_REPEATS_1"/>
    <property type="match status" value="3"/>
</dbReference>
<feature type="region of interest" description="Disordered" evidence="4">
    <location>
        <begin position="108"/>
        <end position="129"/>
    </location>
</feature>
<dbReference type="SMART" id="SM00320">
    <property type="entry name" value="WD40"/>
    <property type="match status" value="5"/>
</dbReference>
<dbReference type="GO" id="GO:0006351">
    <property type="term" value="P:DNA-templated transcription"/>
    <property type="evidence" value="ECO:0007669"/>
    <property type="project" value="InterPro"/>
</dbReference>
<dbReference type="InterPro" id="IPR001680">
    <property type="entry name" value="WD40_rpt"/>
</dbReference>
<evidence type="ECO:0000256" key="1">
    <source>
        <dbReference type="ARBA" id="ARBA00022574"/>
    </source>
</evidence>
<evidence type="ECO:0000313" key="6">
    <source>
        <dbReference type="EMBL" id="MBB5821390.1"/>
    </source>
</evidence>
<dbReference type="PANTHER" id="PTHR19879">
    <property type="entry name" value="TRANSCRIPTION INITIATION FACTOR TFIID"/>
    <property type="match status" value="1"/>
</dbReference>
<feature type="repeat" description="WD" evidence="3">
    <location>
        <begin position="231"/>
        <end position="272"/>
    </location>
</feature>
<dbReference type="PANTHER" id="PTHR19879:SF9">
    <property type="entry name" value="TRANSCRIPTION INITIATION FACTOR TFIID SUBUNIT 5"/>
    <property type="match status" value="1"/>
</dbReference>
<evidence type="ECO:0000256" key="2">
    <source>
        <dbReference type="ARBA" id="ARBA00022737"/>
    </source>
</evidence>
<dbReference type="EMBL" id="JACHMP010000001">
    <property type="protein sequence ID" value="MBB5821390.1"/>
    <property type="molecule type" value="Genomic_DNA"/>
</dbReference>
<evidence type="ECO:0000256" key="3">
    <source>
        <dbReference type="PROSITE-ProRule" id="PRU00221"/>
    </source>
</evidence>
<dbReference type="Pfam" id="PF03118">
    <property type="entry name" value="RNA_pol_A_CTD"/>
    <property type="match status" value="1"/>
</dbReference>
<dbReference type="Pfam" id="PF00400">
    <property type="entry name" value="WD40"/>
    <property type="match status" value="4"/>
</dbReference>
<dbReference type="InterPro" id="IPR036322">
    <property type="entry name" value="WD40_repeat_dom_sf"/>
</dbReference>
<keyword evidence="7" id="KW-1185">Reference proteome</keyword>
<feature type="repeat" description="WD" evidence="3">
    <location>
        <begin position="188"/>
        <end position="224"/>
    </location>
</feature>
<dbReference type="PRINTS" id="PR00320">
    <property type="entry name" value="GPROTEINBRPT"/>
</dbReference>
<accession>A0A7W9IJ58</accession>
<protein>
    <submittedName>
        <fullName evidence="6">WD40 repeat protein</fullName>
    </submittedName>
</protein>
<gene>
    <name evidence="6" type="ORF">F4562_004452</name>
</gene>
<dbReference type="GO" id="GO:0003677">
    <property type="term" value="F:DNA binding"/>
    <property type="evidence" value="ECO:0007669"/>
    <property type="project" value="InterPro"/>
</dbReference>
<dbReference type="PROSITE" id="PS50294">
    <property type="entry name" value="WD_REPEATS_REGION"/>
    <property type="match status" value="4"/>
</dbReference>
<dbReference type="SUPFAM" id="SSF50978">
    <property type="entry name" value="WD40 repeat-like"/>
    <property type="match status" value="1"/>
</dbReference>
<dbReference type="InterPro" id="IPR019775">
    <property type="entry name" value="WD40_repeat_CS"/>
</dbReference>
<reference evidence="6 7" key="1">
    <citation type="submission" date="2020-08" db="EMBL/GenBank/DDBJ databases">
        <title>Sequencing the genomes of 1000 actinobacteria strains.</title>
        <authorList>
            <person name="Klenk H.-P."/>
        </authorList>
    </citation>
    <scope>NUCLEOTIDE SEQUENCE [LARGE SCALE GENOMIC DNA]</scope>
    <source>
        <strain evidence="6 7">DSM 46887</strain>
    </source>
</reference>
<dbReference type="Proteomes" id="UP000540685">
    <property type="component" value="Unassembled WGS sequence"/>
</dbReference>
<dbReference type="InterPro" id="IPR015943">
    <property type="entry name" value="WD40/YVTN_repeat-like_dom_sf"/>
</dbReference>
<dbReference type="Gene3D" id="2.130.10.10">
    <property type="entry name" value="YVTN repeat-like/Quinoprotein amine dehydrogenase"/>
    <property type="match status" value="2"/>
</dbReference>
<feature type="repeat" description="WD" evidence="3">
    <location>
        <begin position="273"/>
        <end position="313"/>
    </location>
</feature>
<evidence type="ECO:0000313" key="7">
    <source>
        <dbReference type="Proteomes" id="UP000540685"/>
    </source>
</evidence>
<organism evidence="6 7">
    <name type="scientific">Streptosporangium becharense</name>
    <dbReference type="NCBI Taxonomy" id="1816182"/>
    <lineage>
        <taxon>Bacteria</taxon>
        <taxon>Bacillati</taxon>
        <taxon>Actinomycetota</taxon>
        <taxon>Actinomycetes</taxon>
        <taxon>Streptosporangiales</taxon>
        <taxon>Streptosporangiaceae</taxon>
        <taxon>Streptosporangium</taxon>
    </lineage>
</organism>
<feature type="compositionally biased region" description="Polar residues" evidence="4">
    <location>
        <begin position="108"/>
        <end position="118"/>
    </location>
</feature>